<gene>
    <name evidence="1" type="ORF">F8M41_008361</name>
</gene>
<evidence type="ECO:0000313" key="1">
    <source>
        <dbReference type="EMBL" id="KAF0409381.1"/>
    </source>
</evidence>
<dbReference type="PANTHER" id="PTHR43628">
    <property type="entry name" value="ACTIVATOR OF C KINASE PROTEIN 1-RELATED"/>
    <property type="match status" value="1"/>
</dbReference>
<proteinExistence type="predicted"/>
<dbReference type="SUPFAM" id="SSF81901">
    <property type="entry name" value="HCP-like"/>
    <property type="match status" value="1"/>
</dbReference>
<dbReference type="EMBL" id="WTPW01001880">
    <property type="protein sequence ID" value="KAF0409381.1"/>
    <property type="molecule type" value="Genomic_DNA"/>
</dbReference>
<reference evidence="1 2" key="1">
    <citation type="journal article" date="2019" name="Environ. Microbiol.">
        <title>At the nexus of three kingdoms: the genome of the mycorrhizal fungus Gigaspora margarita provides insights into plant, endobacterial and fungal interactions.</title>
        <authorList>
            <person name="Venice F."/>
            <person name="Ghignone S."/>
            <person name="Salvioli di Fossalunga A."/>
            <person name="Amselem J."/>
            <person name="Novero M."/>
            <person name="Xianan X."/>
            <person name="Sedzielewska Toro K."/>
            <person name="Morin E."/>
            <person name="Lipzen A."/>
            <person name="Grigoriev I.V."/>
            <person name="Henrissat B."/>
            <person name="Martin F.M."/>
            <person name="Bonfante P."/>
        </authorList>
    </citation>
    <scope>NUCLEOTIDE SEQUENCE [LARGE SCALE GENOMIC DNA]</scope>
    <source>
        <strain evidence="1 2">BEG34</strain>
    </source>
</reference>
<dbReference type="AlphaFoldDB" id="A0A8H3X3I2"/>
<dbReference type="InterPro" id="IPR011990">
    <property type="entry name" value="TPR-like_helical_dom_sf"/>
</dbReference>
<dbReference type="InterPro" id="IPR006597">
    <property type="entry name" value="Sel1-like"/>
</dbReference>
<dbReference type="InterPro" id="IPR052945">
    <property type="entry name" value="Mitotic_Regulator"/>
</dbReference>
<name>A0A8H3X3I2_GIGMA</name>
<comment type="caution">
    <text evidence="1">The sequence shown here is derived from an EMBL/GenBank/DDBJ whole genome shotgun (WGS) entry which is preliminary data.</text>
</comment>
<sequence length="223" mass="25413">MASCTISTNRTCKVISENYQIGLNEPLLEKNKILNFEKEKDEPIFYKSSPENLLFVEDKQLKSPHGNVLKKNAEIGNKEAKFWMGYYLTYGYGIVTPDPVQAIELFKEAADYGHVEAQCRYAVLLLFNLKKDTGKKNADAMYYLGDIYFNRKLRIEKNEPLGLEYLKSAASLMNDKALFLLGDIYLNGKSGLEKNKQLGLDYLKSVAKLRNEKAISMLEGLKK</sequence>
<dbReference type="Proteomes" id="UP000439903">
    <property type="component" value="Unassembled WGS sequence"/>
</dbReference>
<accession>A0A8H3X3I2</accession>
<organism evidence="1 2">
    <name type="scientific">Gigaspora margarita</name>
    <dbReference type="NCBI Taxonomy" id="4874"/>
    <lineage>
        <taxon>Eukaryota</taxon>
        <taxon>Fungi</taxon>
        <taxon>Fungi incertae sedis</taxon>
        <taxon>Mucoromycota</taxon>
        <taxon>Glomeromycotina</taxon>
        <taxon>Glomeromycetes</taxon>
        <taxon>Diversisporales</taxon>
        <taxon>Gigasporaceae</taxon>
        <taxon>Gigaspora</taxon>
    </lineage>
</organism>
<dbReference type="OrthoDB" id="272077at2759"/>
<evidence type="ECO:0000313" key="2">
    <source>
        <dbReference type="Proteomes" id="UP000439903"/>
    </source>
</evidence>
<keyword evidence="2" id="KW-1185">Reference proteome</keyword>
<dbReference type="Pfam" id="PF08238">
    <property type="entry name" value="Sel1"/>
    <property type="match status" value="3"/>
</dbReference>
<dbReference type="PANTHER" id="PTHR43628:SF1">
    <property type="entry name" value="CHITIN SYNTHASE REGULATORY FACTOR 2-RELATED"/>
    <property type="match status" value="1"/>
</dbReference>
<protein>
    <submittedName>
        <fullName evidence="1">HCP-like protein</fullName>
    </submittedName>
</protein>
<dbReference type="Gene3D" id="1.25.40.10">
    <property type="entry name" value="Tetratricopeptide repeat domain"/>
    <property type="match status" value="2"/>
</dbReference>
<dbReference type="SMART" id="SM00671">
    <property type="entry name" value="SEL1"/>
    <property type="match status" value="3"/>
</dbReference>